<accession>A0A507BZH8</accession>
<name>A0A507BZH8_9FUNG</name>
<gene>
    <name evidence="1" type="ORF">SmJEL517_g03108</name>
</gene>
<dbReference type="GeneID" id="42004333"/>
<dbReference type="AlphaFoldDB" id="A0A507BZH8"/>
<dbReference type="Proteomes" id="UP000319731">
    <property type="component" value="Unassembled WGS sequence"/>
</dbReference>
<comment type="caution">
    <text evidence="1">The sequence shown here is derived from an EMBL/GenBank/DDBJ whole genome shotgun (WGS) entry which is preliminary data.</text>
</comment>
<evidence type="ECO:0000313" key="2">
    <source>
        <dbReference type="Proteomes" id="UP000319731"/>
    </source>
</evidence>
<keyword evidence="2" id="KW-1185">Reference proteome</keyword>
<evidence type="ECO:0000313" key="1">
    <source>
        <dbReference type="EMBL" id="TPX34207.1"/>
    </source>
</evidence>
<organism evidence="1 2">
    <name type="scientific">Synchytrium microbalum</name>
    <dbReference type="NCBI Taxonomy" id="1806994"/>
    <lineage>
        <taxon>Eukaryota</taxon>
        <taxon>Fungi</taxon>
        <taxon>Fungi incertae sedis</taxon>
        <taxon>Chytridiomycota</taxon>
        <taxon>Chytridiomycota incertae sedis</taxon>
        <taxon>Chytridiomycetes</taxon>
        <taxon>Synchytriales</taxon>
        <taxon>Synchytriaceae</taxon>
        <taxon>Synchytrium</taxon>
    </lineage>
</organism>
<dbReference type="EMBL" id="QEAO01000015">
    <property type="protein sequence ID" value="TPX34207.1"/>
    <property type="molecule type" value="Genomic_DNA"/>
</dbReference>
<proteinExistence type="predicted"/>
<dbReference type="RefSeq" id="XP_031025004.1">
    <property type="nucleotide sequence ID" value="XM_031169036.1"/>
</dbReference>
<reference evidence="1 2" key="1">
    <citation type="journal article" date="2019" name="Sci. Rep.">
        <title>Comparative genomics of chytrid fungi reveal insights into the obligate biotrophic and pathogenic lifestyle of Synchytrium endobioticum.</title>
        <authorList>
            <person name="van de Vossenberg B.T.L.H."/>
            <person name="Warris S."/>
            <person name="Nguyen H.D.T."/>
            <person name="van Gent-Pelzer M.P.E."/>
            <person name="Joly D.L."/>
            <person name="van de Geest H.C."/>
            <person name="Bonants P.J.M."/>
            <person name="Smith D.S."/>
            <person name="Levesque C.A."/>
            <person name="van der Lee T.A.J."/>
        </authorList>
    </citation>
    <scope>NUCLEOTIDE SEQUENCE [LARGE SCALE GENOMIC DNA]</scope>
    <source>
        <strain evidence="1 2">JEL517</strain>
    </source>
</reference>
<sequence>MADAQTELESLHQRILNHELDQEDWKRAMISLDEKTRDISCRMDKQTTKTLVDVMKLFTEFSGAGASLADVVAHPPTRKEKWFIGHIRSLLMPQHDMPDQELVESVMSQFGISMVQFSDAYMEELFEALRRALADIGNDNIKYEDIRDNANALFQIAASLEKALS</sequence>
<protein>
    <submittedName>
        <fullName evidence="1">Uncharacterized protein</fullName>
    </submittedName>
</protein>